<dbReference type="Proteomes" id="UP000019849">
    <property type="component" value="Unassembled WGS sequence"/>
</dbReference>
<keyword evidence="2" id="KW-0378">Hydrolase</keyword>
<dbReference type="Gene3D" id="3.30.230.10">
    <property type="match status" value="1"/>
</dbReference>
<dbReference type="STRING" id="69279.BG36_14065"/>
<dbReference type="PRINTS" id="PR00830">
    <property type="entry name" value="ENDOLAPTASE"/>
</dbReference>
<feature type="domain" description="Lon proteolytic" evidence="4">
    <location>
        <begin position="562"/>
        <end position="757"/>
    </location>
</feature>
<dbReference type="InterPro" id="IPR014721">
    <property type="entry name" value="Ribsml_uS5_D2-typ_fold_subgr"/>
</dbReference>
<dbReference type="GO" id="GO:0004252">
    <property type="term" value="F:serine-type endopeptidase activity"/>
    <property type="evidence" value="ECO:0007669"/>
    <property type="project" value="UniProtKB-UniRule"/>
</dbReference>
<dbReference type="InterPro" id="IPR046843">
    <property type="entry name" value="LonB_AAA-LID"/>
</dbReference>
<keyword evidence="2" id="KW-0720">Serine protease</keyword>
<dbReference type="eggNOG" id="COG1067">
    <property type="taxonomic scope" value="Bacteria"/>
</dbReference>
<dbReference type="HOGENOM" id="CLU_014785_0_1_5"/>
<comment type="similarity">
    <text evidence="2">Belongs to the peptidase S16 family.</text>
</comment>
<dbReference type="SUPFAM" id="SSF54211">
    <property type="entry name" value="Ribosomal protein S5 domain 2-like"/>
    <property type="match status" value="1"/>
</dbReference>
<dbReference type="Gene3D" id="1.10.8.60">
    <property type="match status" value="1"/>
</dbReference>
<dbReference type="Pfam" id="PF20436">
    <property type="entry name" value="LonB_AAA-LID"/>
    <property type="match status" value="1"/>
</dbReference>
<accession>A0A011TFL6</accession>
<dbReference type="PROSITE" id="PS51786">
    <property type="entry name" value="LON_PROTEOLYTIC"/>
    <property type="match status" value="1"/>
</dbReference>
<sequence>MPAALAPQLLYRRANLSAMHFETTADIEAVEGIIGQERAVEAVRFGSRIDKPGFNLFVIGAPEARMRPTVQAMLKRQAAAEDPPCDWVYVNNFTEPHKPVAIALPAGRAPHFRDAMQELIEDLRVALPVAFESEDYQTLRGSIDDAFQKKQAEAFAELGTKAQTRGLVLIRTPMGFALAPAQDGKVVSPDEFNAWNETKKQEVQEATRELEKELERVVRLLPSWEKERRDEVRKLDRDIAARAVSQSIDETKAGFQDIPAILEHLDAVQADLIENVPIFIGRARDEEMFAMDPALGAPFSRYEVNVLVTCEDATCGAPIVEELHPTLGNLIGRIEYMARQGALVTNFRLIKPGAVHRANGGYLLLDARSLLTEALSWAALKRMLKQRRIVIEEPSRLIGLGSTVTLEPDPIPLGVKIVLFGDRLLYYLLSAFDPELREHFKVLADFEDDIDRGEESEAAMARLLAALVNDEGLLPIEREGVALLIEHAARMADDAGKLTLLADRLRDLVIEADFRAREAGHAATSRDDIGHALDERERRASRLRDRSQEAIMKNLALIDTDGARIGQINGLSVLDVGGYRFGKPTRITARVRPGGGRVVDIEREARLGGPIHSKGVLILSGFLAGHFALDGPMSLYASVVFEQSYGGVEGDSASSAELYALLSALADVPLRQDIAVTGSVNQHGQVQAIGGVNEKIEGFFDLCRERGLTGTQGVAIPEANVQHLMLREDVVESCAQGRFAVYPIRTIDEGITLLTGHPAGERDYAGHYPDGTINNLVETKLQLYAETLRRFGKHDAGLNSEVHKDEMP</sequence>
<protein>
    <recommendedName>
        <fullName evidence="2">endopeptidase La</fullName>
        <ecNumber evidence="2">3.4.21.53</ecNumber>
    </recommendedName>
</protein>
<organism evidence="5 6">
    <name type="scientific">Aquamicrobium defluvii</name>
    <dbReference type="NCBI Taxonomy" id="69279"/>
    <lineage>
        <taxon>Bacteria</taxon>
        <taxon>Pseudomonadati</taxon>
        <taxon>Pseudomonadota</taxon>
        <taxon>Alphaproteobacteria</taxon>
        <taxon>Hyphomicrobiales</taxon>
        <taxon>Phyllobacteriaceae</taxon>
        <taxon>Aquamicrobium</taxon>
    </lineage>
</organism>
<dbReference type="GO" id="GO:0005524">
    <property type="term" value="F:ATP binding"/>
    <property type="evidence" value="ECO:0007669"/>
    <property type="project" value="InterPro"/>
</dbReference>
<reference evidence="5 6" key="1">
    <citation type="submission" date="2014-02" db="EMBL/GenBank/DDBJ databases">
        <title>Aquamicrobium defluvii Genome sequencing.</title>
        <authorList>
            <person name="Wang X."/>
        </authorList>
    </citation>
    <scope>NUCLEOTIDE SEQUENCE [LARGE SCALE GENOMIC DNA]</scope>
    <source>
        <strain evidence="5 6">W13Z1</strain>
    </source>
</reference>
<dbReference type="Pfam" id="PF20437">
    <property type="entry name" value="LonC_helical"/>
    <property type="match status" value="1"/>
</dbReference>
<dbReference type="EC" id="3.4.21.53" evidence="2"/>
<dbReference type="InterPro" id="IPR008269">
    <property type="entry name" value="Lon_proteolytic"/>
</dbReference>
<dbReference type="Gene3D" id="3.40.50.300">
    <property type="entry name" value="P-loop containing nucleotide triphosphate hydrolases"/>
    <property type="match status" value="2"/>
</dbReference>
<keyword evidence="3" id="KW-0175">Coiled coil</keyword>
<dbReference type="GO" id="GO:0004176">
    <property type="term" value="F:ATP-dependent peptidase activity"/>
    <property type="evidence" value="ECO:0007669"/>
    <property type="project" value="UniProtKB-UniRule"/>
</dbReference>
<evidence type="ECO:0000313" key="5">
    <source>
        <dbReference type="EMBL" id="EXL02697.1"/>
    </source>
</evidence>
<dbReference type="PATRIC" id="fig|69279.3.peg.3904"/>
<dbReference type="InterPro" id="IPR041699">
    <property type="entry name" value="AAA_32"/>
</dbReference>
<dbReference type="InterPro" id="IPR020568">
    <property type="entry name" value="Ribosomal_Su5_D2-typ_SF"/>
</dbReference>
<keyword evidence="1 2" id="KW-0645">Protease</keyword>
<dbReference type="EMBL" id="JENY01000029">
    <property type="protein sequence ID" value="EXL02697.1"/>
    <property type="molecule type" value="Genomic_DNA"/>
</dbReference>
<proteinExistence type="inferred from homology"/>
<dbReference type="InterPro" id="IPR046844">
    <property type="entry name" value="Lon-like_helical"/>
</dbReference>
<dbReference type="GO" id="GO:0006508">
    <property type="term" value="P:proteolysis"/>
    <property type="evidence" value="ECO:0007669"/>
    <property type="project" value="UniProtKB-KW"/>
</dbReference>
<dbReference type="AlphaFoldDB" id="A0A011TFL6"/>
<comment type="caution">
    <text evidence="5">The sequence shown here is derived from an EMBL/GenBank/DDBJ whole genome shotgun (WGS) entry which is preliminary data.</text>
</comment>
<feature type="coiled-coil region" evidence="3">
    <location>
        <begin position="196"/>
        <end position="227"/>
    </location>
</feature>
<dbReference type="InterPro" id="IPR027417">
    <property type="entry name" value="P-loop_NTPase"/>
</dbReference>
<dbReference type="SUPFAM" id="SSF52540">
    <property type="entry name" value="P-loop containing nucleoside triphosphate hydrolases"/>
    <property type="match status" value="1"/>
</dbReference>
<feature type="active site" evidence="2">
    <location>
        <position position="695"/>
    </location>
</feature>
<comment type="catalytic activity">
    <reaction evidence="2">
        <text>Hydrolysis of proteins in presence of ATP.</text>
        <dbReference type="EC" id="3.4.21.53"/>
    </reaction>
</comment>
<evidence type="ECO:0000256" key="2">
    <source>
        <dbReference type="PROSITE-ProRule" id="PRU01122"/>
    </source>
</evidence>
<dbReference type="InterPro" id="IPR027065">
    <property type="entry name" value="Lon_Prtase"/>
</dbReference>
<dbReference type="GO" id="GO:0030163">
    <property type="term" value="P:protein catabolic process"/>
    <property type="evidence" value="ECO:0007669"/>
    <property type="project" value="InterPro"/>
</dbReference>
<evidence type="ECO:0000256" key="3">
    <source>
        <dbReference type="SAM" id="Coils"/>
    </source>
</evidence>
<gene>
    <name evidence="5" type="ORF">BG36_14065</name>
</gene>
<evidence type="ECO:0000256" key="1">
    <source>
        <dbReference type="ARBA" id="ARBA00022670"/>
    </source>
</evidence>
<name>A0A011TFL6_9HYPH</name>
<dbReference type="Pfam" id="PF13654">
    <property type="entry name" value="AAA_32"/>
    <property type="match status" value="1"/>
</dbReference>
<feature type="active site" evidence="2">
    <location>
        <position position="652"/>
    </location>
</feature>
<dbReference type="PANTHER" id="PTHR10046">
    <property type="entry name" value="ATP DEPENDENT LON PROTEASE FAMILY MEMBER"/>
    <property type="match status" value="1"/>
</dbReference>
<evidence type="ECO:0000259" key="4">
    <source>
        <dbReference type="PROSITE" id="PS51786"/>
    </source>
</evidence>
<evidence type="ECO:0000313" key="6">
    <source>
        <dbReference type="Proteomes" id="UP000019849"/>
    </source>
</evidence>
<dbReference type="Pfam" id="PF05362">
    <property type="entry name" value="Lon_C"/>
    <property type="match status" value="1"/>
</dbReference>